<dbReference type="AlphaFoldDB" id="A0A6N4TG73"/>
<keyword evidence="1" id="KW-1133">Transmembrane helix</keyword>
<evidence type="ECO:0000256" key="1">
    <source>
        <dbReference type="SAM" id="Phobius"/>
    </source>
</evidence>
<feature type="transmembrane region" description="Helical" evidence="1">
    <location>
        <begin position="12"/>
        <end position="40"/>
    </location>
</feature>
<dbReference type="Proteomes" id="UP000464754">
    <property type="component" value="Chromosome"/>
</dbReference>
<organism evidence="2 3">
    <name type="scientific">Amedibacterium intestinale</name>
    <dbReference type="NCBI Taxonomy" id="2583452"/>
    <lineage>
        <taxon>Bacteria</taxon>
        <taxon>Bacillati</taxon>
        <taxon>Bacillota</taxon>
        <taxon>Erysipelotrichia</taxon>
        <taxon>Erysipelotrichales</taxon>
        <taxon>Erysipelotrichaceae</taxon>
        <taxon>Amedibacterium</taxon>
    </lineage>
</organism>
<name>A0A6N4TG73_9FIRM</name>
<evidence type="ECO:0008006" key="4">
    <source>
        <dbReference type="Google" id="ProtNLM"/>
    </source>
</evidence>
<protein>
    <recommendedName>
        <fullName evidence="4">Glycine zipper family protein</fullName>
    </recommendedName>
</protein>
<keyword evidence="3" id="KW-1185">Reference proteome</keyword>
<sequence>MGNLGSNDKIAIGLVLGLLFGTLLDNLALGLVIGVVFGSLAKEKNKNDK</sequence>
<accession>A0A6N4TG73</accession>
<keyword evidence="1" id="KW-0812">Transmembrane</keyword>
<evidence type="ECO:0000313" key="3">
    <source>
        <dbReference type="Proteomes" id="UP000464754"/>
    </source>
</evidence>
<dbReference type="RefSeq" id="WP_164503361.1">
    <property type="nucleotide sequence ID" value="NZ_AP019695.1"/>
</dbReference>
<evidence type="ECO:0000313" key="2">
    <source>
        <dbReference type="EMBL" id="BBK21763.1"/>
    </source>
</evidence>
<dbReference type="EMBL" id="AP019695">
    <property type="protein sequence ID" value="BBK21763.1"/>
    <property type="molecule type" value="Genomic_DNA"/>
</dbReference>
<dbReference type="KEGG" id="aarg:Aargi30884_06660"/>
<gene>
    <name evidence="2" type="ORF">Aargi30884_06660</name>
</gene>
<reference evidence="3" key="1">
    <citation type="submission" date="2019-05" db="EMBL/GenBank/DDBJ databases">
        <title>Complete genome sequencing of Absiella argi strain JCM 30884.</title>
        <authorList>
            <person name="Sakamoto M."/>
            <person name="Murakami T."/>
            <person name="Mori H."/>
        </authorList>
    </citation>
    <scope>NUCLEOTIDE SEQUENCE [LARGE SCALE GENOMIC DNA]</scope>
    <source>
        <strain evidence="3">JCM 30884</strain>
    </source>
</reference>
<proteinExistence type="predicted"/>
<keyword evidence="1" id="KW-0472">Membrane</keyword>